<sequence>MPPRQLVPPTSSSGTFNTQNGMNQPASSPIAQGYPQSSGANPFQQHRTVPHADASWPAQPQASQTGGPITMTTVPYNTLARIISEMSTMQRTVEERLTSIEDSMRQTNGIPERLERVENDLKASRDQNRQDSTNVIAYLDRMARLTSQRLQMVGERMERVESSLGPNHFNNPSLLSSTELQEADKLAPGNSVMEKLKNMECLLMELLEKANDPDATKSDIVRHEAGVNTETPGRADAAMQSLPPPERHEVAVGEPLKYTNPGTEILAGELEEARGSSRYGNLRMGYPGIFEASSSTQGISTSIAPEAATLLQAGLRPATWREDQLSDLSSRSTSPGMTIDELRQLLHQKEQAYNQTSYQKTQSSATPSDAPHPYISLQQIHPYISLQQIHPPPPQIPPATSSPVASRSSAQNLSPSSRAVSVMLEEPRERSSSIDYAGCRDSVERLFDDDDDDVVVMTSPKASNTSGYVAASGEFESEEETGPEQRRMSPPTSARVPARRRRSPSIDSLSSLSTLPSSSSTRQDSDRCDPLPMPISRPRGKKRRRTEPSGSTRATKKKANNKTTQRITDSEDKSGKWQVIYGYNGPCKWPKTADHDESCKSLMKCDDCDCWYHWGCVGVDGDDPRATSEDVPFSCPPCELSREMHGIARKVQQTREGIECARPGCTLNLATGEFFLERIIGRYPHVGEDPPVKFIWLFKWTDYPPIEATWEVDDAFPSGRDKYIEEFEEAAYAQGLPVDDPSARLLLREAREGGWNN</sequence>
<gene>
    <name evidence="1" type="ORF">BDY19DRAFT_939773</name>
</gene>
<protein>
    <submittedName>
        <fullName evidence="1">Uncharacterized protein</fullName>
    </submittedName>
</protein>
<reference evidence="1" key="1">
    <citation type="journal article" date="2021" name="Environ. Microbiol.">
        <title>Gene family expansions and transcriptome signatures uncover fungal adaptations to wood decay.</title>
        <authorList>
            <person name="Hage H."/>
            <person name="Miyauchi S."/>
            <person name="Viragh M."/>
            <person name="Drula E."/>
            <person name="Min B."/>
            <person name="Chaduli D."/>
            <person name="Navarro D."/>
            <person name="Favel A."/>
            <person name="Norest M."/>
            <person name="Lesage-Meessen L."/>
            <person name="Balint B."/>
            <person name="Merenyi Z."/>
            <person name="de Eugenio L."/>
            <person name="Morin E."/>
            <person name="Martinez A.T."/>
            <person name="Baldrian P."/>
            <person name="Stursova M."/>
            <person name="Martinez M.J."/>
            <person name="Novotny C."/>
            <person name="Magnuson J.K."/>
            <person name="Spatafora J.W."/>
            <person name="Maurice S."/>
            <person name="Pangilinan J."/>
            <person name="Andreopoulos W."/>
            <person name="LaButti K."/>
            <person name="Hundley H."/>
            <person name="Na H."/>
            <person name="Kuo A."/>
            <person name="Barry K."/>
            <person name="Lipzen A."/>
            <person name="Henrissat B."/>
            <person name="Riley R."/>
            <person name="Ahrendt S."/>
            <person name="Nagy L.G."/>
            <person name="Grigoriev I.V."/>
            <person name="Martin F."/>
            <person name="Rosso M.N."/>
        </authorList>
    </citation>
    <scope>NUCLEOTIDE SEQUENCE</scope>
    <source>
        <strain evidence="1">CBS 384.51</strain>
    </source>
</reference>
<organism evidence="1 2">
    <name type="scientific">Irpex rosettiformis</name>
    <dbReference type="NCBI Taxonomy" id="378272"/>
    <lineage>
        <taxon>Eukaryota</taxon>
        <taxon>Fungi</taxon>
        <taxon>Dikarya</taxon>
        <taxon>Basidiomycota</taxon>
        <taxon>Agaricomycotina</taxon>
        <taxon>Agaricomycetes</taxon>
        <taxon>Polyporales</taxon>
        <taxon>Irpicaceae</taxon>
        <taxon>Irpex</taxon>
    </lineage>
</organism>
<accession>A0ACB8U7Z4</accession>
<proteinExistence type="predicted"/>
<evidence type="ECO:0000313" key="2">
    <source>
        <dbReference type="Proteomes" id="UP001055072"/>
    </source>
</evidence>
<comment type="caution">
    <text evidence="1">The sequence shown here is derived from an EMBL/GenBank/DDBJ whole genome shotgun (WGS) entry which is preliminary data.</text>
</comment>
<dbReference type="EMBL" id="MU274908">
    <property type="protein sequence ID" value="KAI0090350.1"/>
    <property type="molecule type" value="Genomic_DNA"/>
</dbReference>
<dbReference type="Proteomes" id="UP001055072">
    <property type="component" value="Unassembled WGS sequence"/>
</dbReference>
<name>A0ACB8U7Z4_9APHY</name>
<evidence type="ECO:0000313" key="1">
    <source>
        <dbReference type="EMBL" id="KAI0090350.1"/>
    </source>
</evidence>
<keyword evidence="2" id="KW-1185">Reference proteome</keyword>